<dbReference type="SUPFAM" id="SSF50129">
    <property type="entry name" value="GroES-like"/>
    <property type="match status" value="1"/>
</dbReference>
<dbReference type="Pfam" id="PF13602">
    <property type="entry name" value="ADH_zinc_N_2"/>
    <property type="match status" value="1"/>
</dbReference>
<dbReference type="InterPro" id="IPR052733">
    <property type="entry name" value="Chloroplast_QOR"/>
</dbReference>
<keyword evidence="3" id="KW-1185">Reference proteome</keyword>
<evidence type="ECO:0000313" key="2">
    <source>
        <dbReference type="EMBL" id="MBB6098323.1"/>
    </source>
</evidence>
<dbReference type="Gene3D" id="3.40.50.720">
    <property type="entry name" value="NAD(P)-binding Rossmann-like Domain"/>
    <property type="match status" value="1"/>
</dbReference>
<dbReference type="PANTHER" id="PTHR44013">
    <property type="entry name" value="ZINC-TYPE ALCOHOL DEHYDROGENASE-LIKE PROTEIN C16A3.02C"/>
    <property type="match status" value="1"/>
</dbReference>
<proteinExistence type="predicted"/>
<accession>A0A841HZF1</accession>
<evidence type="ECO:0000313" key="3">
    <source>
        <dbReference type="Proteomes" id="UP000569951"/>
    </source>
</evidence>
<comment type="caution">
    <text evidence="2">The sequence shown here is derived from an EMBL/GenBank/DDBJ whole genome shotgun (WGS) entry which is preliminary data.</text>
</comment>
<dbReference type="InterPro" id="IPR011032">
    <property type="entry name" value="GroES-like_sf"/>
</dbReference>
<dbReference type="SUPFAM" id="SSF51735">
    <property type="entry name" value="NAD(P)-binding Rossmann-fold domains"/>
    <property type="match status" value="1"/>
</dbReference>
<dbReference type="Proteomes" id="UP000569951">
    <property type="component" value="Unassembled WGS sequence"/>
</dbReference>
<dbReference type="CDD" id="cd08267">
    <property type="entry name" value="MDR1"/>
    <property type="match status" value="1"/>
</dbReference>
<organism evidence="2 3">
    <name type="scientific">Deinobacterium chartae</name>
    <dbReference type="NCBI Taxonomy" id="521158"/>
    <lineage>
        <taxon>Bacteria</taxon>
        <taxon>Thermotogati</taxon>
        <taxon>Deinococcota</taxon>
        <taxon>Deinococci</taxon>
        <taxon>Deinococcales</taxon>
        <taxon>Deinococcaceae</taxon>
        <taxon>Deinobacterium</taxon>
    </lineage>
</organism>
<dbReference type="InterPro" id="IPR013154">
    <property type="entry name" value="ADH-like_N"/>
</dbReference>
<protein>
    <submittedName>
        <fullName evidence="2">NADPH:quinone reductase-like Zn-dependent oxidoreductase</fullName>
    </submittedName>
</protein>
<sequence length="323" mass="34643">MKAVMLDRYGSFDALKLRETPPPTLTDDGILVRVHAASVDAGVWHVMTGQPYLMRVMGFGFRKPKNPIVGMALAGQVVQVGARVTRFRPGDEVFGSCDGAFAEYACTDESRLAHKPAALTLEQAAALSISGCTALQALRDAGQVQAGQKVLVIGAGGGVGIYAVQLAKAFGAEVTGVCSSSKVELVRSIGADAVIDYTRSDFTRLEERYDLIVDTAGNRPLHALRRALTPQGTVVLVGGEGGNPWLGSVSRVIQAGVLSPFIRQNLRGLMSTVRSEDLEFLRAQVDAGKLRPVIDRTYPLHEVPEAVRYLHDGHARGKLIIRV</sequence>
<dbReference type="InterPro" id="IPR020843">
    <property type="entry name" value="ER"/>
</dbReference>
<dbReference type="InterPro" id="IPR036291">
    <property type="entry name" value="NAD(P)-bd_dom_sf"/>
</dbReference>
<dbReference type="Pfam" id="PF08240">
    <property type="entry name" value="ADH_N"/>
    <property type="match status" value="1"/>
</dbReference>
<feature type="domain" description="Enoyl reductase (ER)" evidence="1">
    <location>
        <begin position="10"/>
        <end position="321"/>
    </location>
</feature>
<dbReference type="PROSITE" id="PS01162">
    <property type="entry name" value="QOR_ZETA_CRYSTAL"/>
    <property type="match status" value="1"/>
</dbReference>
<dbReference type="SMART" id="SM00829">
    <property type="entry name" value="PKS_ER"/>
    <property type="match status" value="1"/>
</dbReference>
<dbReference type="Gene3D" id="3.90.180.10">
    <property type="entry name" value="Medium-chain alcohol dehydrogenases, catalytic domain"/>
    <property type="match status" value="1"/>
</dbReference>
<dbReference type="RefSeq" id="WP_183986605.1">
    <property type="nucleotide sequence ID" value="NZ_JACHHG010000005.1"/>
</dbReference>
<dbReference type="PANTHER" id="PTHR44013:SF1">
    <property type="entry name" value="ZINC-TYPE ALCOHOL DEHYDROGENASE-LIKE PROTEIN C16A3.02C"/>
    <property type="match status" value="1"/>
</dbReference>
<evidence type="ECO:0000259" key="1">
    <source>
        <dbReference type="SMART" id="SM00829"/>
    </source>
</evidence>
<dbReference type="AlphaFoldDB" id="A0A841HZF1"/>
<dbReference type="EMBL" id="JACHHG010000005">
    <property type="protein sequence ID" value="MBB6098323.1"/>
    <property type="molecule type" value="Genomic_DNA"/>
</dbReference>
<reference evidence="2 3" key="1">
    <citation type="submission" date="2020-08" db="EMBL/GenBank/DDBJ databases">
        <title>Genomic Encyclopedia of Type Strains, Phase IV (KMG-IV): sequencing the most valuable type-strain genomes for metagenomic binning, comparative biology and taxonomic classification.</title>
        <authorList>
            <person name="Goeker M."/>
        </authorList>
    </citation>
    <scope>NUCLEOTIDE SEQUENCE [LARGE SCALE GENOMIC DNA]</scope>
    <source>
        <strain evidence="2 3">DSM 21458</strain>
    </source>
</reference>
<name>A0A841HZF1_9DEIO</name>
<dbReference type="InterPro" id="IPR002364">
    <property type="entry name" value="Quin_OxRdtase/zeta-crystal_CS"/>
</dbReference>
<gene>
    <name evidence="2" type="ORF">HNR42_001748</name>
</gene>
<dbReference type="GO" id="GO:0008270">
    <property type="term" value="F:zinc ion binding"/>
    <property type="evidence" value="ECO:0007669"/>
    <property type="project" value="InterPro"/>
</dbReference>
<dbReference type="GO" id="GO:0016491">
    <property type="term" value="F:oxidoreductase activity"/>
    <property type="evidence" value="ECO:0007669"/>
    <property type="project" value="InterPro"/>
</dbReference>